<evidence type="ECO:0000313" key="2">
    <source>
        <dbReference type="EMBL" id="VFB01687.1"/>
    </source>
</evidence>
<evidence type="ECO:0000256" key="1">
    <source>
        <dbReference type="SAM" id="SignalP"/>
    </source>
</evidence>
<evidence type="ECO:0000313" key="3">
    <source>
        <dbReference type="Proteomes" id="UP000290439"/>
    </source>
</evidence>
<gene>
    <name evidence="2" type="ORF">NCTC10797_05511</name>
</gene>
<name>A0A4U8W6B0_9NOCA</name>
<dbReference type="Proteomes" id="UP000290439">
    <property type="component" value="Chromosome"/>
</dbReference>
<dbReference type="AlphaFoldDB" id="A0A4U8W6B0"/>
<dbReference type="RefSeq" id="WP_130919085.1">
    <property type="nucleotide sequence ID" value="NZ_JADLPI010000005.1"/>
</dbReference>
<proteinExistence type="predicted"/>
<keyword evidence="1" id="KW-0732">Signal</keyword>
<dbReference type="EMBL" id="LR215973">
    <property type="protein sequence ID" value="VFB01687.1"/>
    <property type="molecule type" value="Genomic_DNA"/>
</dbReference>
<accession>A0A4U8W6B0</accession>
<reference evidence="2 3" key="1">
    <citation type="submission" date="2019-02" db="EMBL/GenBank/DDBJ databases">
        <authorList>
            <consortium name="Pathogen Informatics"/>
        </authorList>
    </citation>
    <scope>NUCLEOTIDE SEQUENCE [LARGE SCALE GENOMIC DNA]</scope>
    <source>
        <strain evidence="2 3">3012STDY6756504</strain>
    </source>
</reference>
<feature type="chain" id="PRO_5020788506" evidence="1">
    <location>
        <begin position="27"/>
        <end position="113"/>
    </location>
</feature>
<sequence>MKHLAVLAATAAAVGLLSATAAPADAATGTFIWKLNGQTTELNNPKDGSCHRMPGGASTQVVEYSNKTNRTASVFQGTTSCDSRGPGTVHRVDPRRTGYFSARSEMSVRIWTR</sequence>
<organism evidence="2 3">
    <name type="scientific">Nocardia cyriacigeorgica</name>
    <dbReference type="NCBI Taxonomy" id="135487"/>
    <lineage>
        <taxon>Bacteria</taxon>
        <taxon>Bacillati</taxon>
        <taxon>Actinomycetota</taxon>
        <taxon>Actinomycetes</taxon>
        <taxon>Mycobacteriales</taxon>
        <taxon>Nocardiaceae</taxon>
        <taxon>Nocardia</taxon>
    </lineage>
</organism>
<protein>
    <submittedName>
        <fullName evidence="2">Uncharacterized protein</fullName>
    </submittedName>
</protein>
<feature type="signal peptide" evidence="1">
    <location>
        <begin position="1"/>
        <end position="26"/>
    </location>
</feature>